<name>A0AA97K8F5_EUBMA</name>
<keyword evidence="2" id="KW-1003">Cell membrane</keyword>
<feature type="transmembrane region" description="Helical" evidence="9">
    <location>
        <begin position="148"/>
        <end position="166"/>
    </location>
</feature>
<evidence type="ECO:0000256" key="7">
    <source>
        <dbReference type="ARBA" id="ARBA00023180"/>
    </source>
</evidence>
<dbReference type="KEGG" id="emc:129339924"/>
<evidence type="ECO:0000313" key="11">
    <source>
        <dbReference type="Proteomes" id="UP001190640"/>
    </source>
</evidence>
<dbReference type="GeneID" id="129339924"/>
<keyword evidence="5" id="KW-0297">G-protein coupled receptor</keyword>
<dbReference type="GO" id="GO:0005886">
    <property type="term" value="C:plasma membrane"/>
    <property type="evidence" value="ECO:0007669"/>
    <property type="project" value="UniProtKB-SubCell"/>
</dbReference>
<dbReference type="InterPro" id="IPR017978">
    <property type="entry name" value="GPCR_3_C"/>
</dbReference>
<comment type="subcellular location">
    <subcellularLocation>
        <location evidence="1">Cell membrane</location>
        <topology evidence="1">Multi-pass membrane protein</topology>
    </subcellularLocation>
</comment>
<evidence type="ECO:0000256" key="1">
    <source>
        <dbReference type="ARBA" id="ARBA00004651"/>
    </source>
</evidence>
<evidence type="ECO:0000256" key="5">
    <source>
        <dbReference type="ARBA" id="ARBA00023040"/>
    </source>
</evidence>
<feature type="transmembrane region" description="Helical" evidence="9">
    <location>
        <begin position="72"/>
        <end position="92"/>
    </location>
</feature>
<protein>
    <submittedName>
        <fullName evidence="12">Vomeronasal type-2 receptor 26-like</fullName>
    </submittedName>
</protein>
<evidence type="ECO:0000259" key="10">
    <source>
        <dbReference type="PROSITE" id="PS50259"/>
    </source>
</evidence>
<dbReference type="Pfam" id="PF00003">
    <property type="entry name" value="7tm_3"/>
    <property type="match status" value="1"/>
</dbReference>
<dbReference type="PROSITE" id="PS50259">
    <property type="entry name" value="G_PROTEIN_RECEP_F3_4"/>
    <property type="match status" value="1"/>
</dbReference>
<feature type="domain" description="G-protein coupled receptors family 3 profile" evidence="10">
    <location>
        <begin position="34"/>
        <end position="298"/>
    </location>
</feature>
<evidence type="ECO:0000256" key="4">
    <source>
        <dbReference type="ARBA" id="ARBA00022989"/>
    </source>
</evidence>
<dbReference type="Proteomes" id="UP001190640">
    <property type="component" value="Chromosome 12"/>
</dbReference>
<dbReference type="AlphaFoldDB" id="A0AA97K8F5"/>
<dbReference type="PROSITE" id="PS00981">
    <property type="entry name" value="G_PROTEIN_RECEP_F3_3"/>
    <property type="match status" value="1"/>
</dbReference>
<evidence type="ECO:0000256" key="3">
    <source>
        <dbReference type="ARBA" id="ARBA00022692"/>
    </source>
</evidence>
<keyword evidence="6 9" id="KW-0472">Membrane</keyword>
<sequence>MVDCVQCPENQFPSKHQDQCIDKVITFLSFEEPLGISSAVLAVFLSLTSILMLGIFIKHKDTPLVKANNRDITYILLVSLLLCFLCSLLFLGEPSKVTCLFRQAAFIIIFTVAISSVLAKTITVVGAFMVAKPGSSMRKWLGKTLTNCILLSSSLIQAAICVVWLGTSPPFPEFDRQTMTREIVAQCNEGSVVMFYIALGYLGLLSVISLIVAFLARKLPDSFNEAKFITFSMLIFCSVWLSFFPAYLSTKGNYMIAMEIFSILASSAGLLACIFSPKCYIILLKPELNKKELLISRRN</sequence>
<gene>
    <name evidence="12" type="primary">LOC129339924</name>
</gene>
<dbReference type="InterPro" id="IPR000337">
    <property type="entry name" value="GPCR_3"/>
</dbReference>
<dbReference type="PRINTS" id="PR01535">
    <property type="entry name" value="VOMERONASL2R"/>
</dbReference>
<dbReference type="PANTHER" id="PTHR24061:SF599">
    <property type="entry name" value="G-PROTEIN COUPLED RECEPTORS FAMILY 3 PROFILE DOMAIN-CONTAINING PROTEIN"/>
    <property type="match status" value="1"/>
</dbReference>
<dbReference type="PANTHER" id="PTHR24061">
    <property type="entry name" value="CALCIUM-SENSING RECEPTOR-RELATED"/>
    <property type="match status" value="1"/>
</dbReference>
<dbReference type="InterPro" id="IPR017979">
    <property type="entry name" value="GPCR_3_CS"/>
</dbReference>
<feature type="transmembrane region" description="Helical" evidence="9">
    <location>
        <begin position="36"/>
        <end position="57"/>
    </location>
</feature>
<keyword evidence="4 9" id="KW-1133">Transmembrane helix</keyword>
<keyword evidence="3 9" id="KW-0812">Transmembrane</keyword>
<feature type="transmembrane region" description="Helical" evidence="9">
    <location>
        <begin position="228"/>
        <end position="248"/>
    </location>
</feature>
<reference evidence="12" key="1">
    <citation type="submission" date="2025-08" db="UniProtKB">
        <authorList>
            <consortium name="RefSeq"/>
        </authorList>
    </citation>
    <scope>IDENTIFICATION</scope>
    <source>
        <tissue evidence="12">Blood</tissue>
    </source>
</reference>
<evidence type="ECO:0000256" key="9">
    <source>
        <dbReference type="SAM" id="Phobius"/>
    </source>
</evidence>
<keyword evidence="8" id="KW-0807">Transducer</keyword>
<dbReference type="InterPro" id="IPR000068">
    <property type="entry name" value="GPCR_3_Ca_sens_rcpt-rel"/>
</dbReference>
<feature type="transmembrane region" description="Helical" evidence="9">
    <location>
        <begin position="193"/>
        <end position="216"/>
    </location>
</feature>
<proteinExistence type="predicted"/>
<evidence type="ECO:0000256" key="6">
    <source>
        <dbReference type="ARBA" id="ARBA00023136"/>
    </source>
</evidence>
<keyword evidence="11" id="KW-1185">Reference proteome</keyword>
<feature type="transmembrane region" description="Helical" evidence="9">
    <location>
        <begin position="254"/>
        <end position="275"/>
    </location>
</feature>
<evidence type="ECO:0000256" key="2">
    <source>
        <dbReference type="ARBA" id="ARBA00022475"/>
    </source>
</evidence>
<dbReference type="RefSeq" id="XP_054850466.1">
    <property type="nucleotide sequence ID" value="XM_054994491.1"/>
</dbReference>
<accession>A0AA97K8F5</accession>
<evidence type="ECO:0000256" key="8">
    <source>
        <dbReference type="ARBA" id="ARBA00023224"/>
    </source>
</evidence>
<dbReference type="InterPro" id="IPR004073">
    <property type="entry name" value="GPCR_3_vmron_rcpt_2"/>
</dbReference>
<feature type="transmembrane region" description="Helical" evidence="9">
    <location>
        <begin position="104"/>
        <end position="128"/>
    </location>
</feature>
<evidence type="ECO:0000313" key="12">
    <source>
        <dbReference type="RefSeq" id="XP_054850466.1"/>
    </source>
</evidence>
<dbReference type="GO" id="GO:0004930">
    <property type="term" value="F:G protein-coupled receptor activity"/>
    <property type="evidence" value="ECO:0007669"/>
    <property type="project" value="UniProtKB-KW"/>
</dbReference>
<keyword evidence="5" id="KW-0675">Receptor</keyword>
<dbReference type="PRINTS" id="PR00248">
    <property type="entry name" value="GPCRMGR"/>
</dbReference>
<keyword evidence="7" id="KW-0325">Glycoprotein</keyword>
<organism evidence="11 12">
    <name type="scientific">Eublepharis macularius</name>
    <name type="common">Leopard gecko</name>
    <name type="synonym">Cyrtodactylus macularius</name>
    <dbReference type="NCBI Taxonomy" id="481883"/>
    <lineage>
        <taxon>Eukaryota</taxon>
        <taxon>Metazoa</taxon>
        <taxon>Chordata</taxon>
        <taxon>Craniata</taxon>
        <taxon>Vertebrata</taxon>
        <taxon>Euteleostomi</taxon>
        <taxon>Lepidosauria</taxon>
        <taxon>Squamata</taxon>
        <taxon>Bifurcata</taxon>
        <taxon>Gekkota</taxon>
        <taxon>Eublepharidae</taxon>
        <taxon>Eublepharinae</taxon>
        <taxon>Eublepharis</taxon>
    </lineage>
</organism>